<accession>A0A9D8PMK2</accession>
<dbReference type="EMBL" id="JAFGIX010000010">
    <property type="protein sequence ID" value="MBN1572013.1"/>
    <property type="molecule type" value="Genomic_DNA"/>
</dbReference>
<keyword evidence="1" id="KW-0677">Repeat</keyword>
<dbReference type="SMART" id="SM00028">
    <property type="entry name" value="TPR"/>
    <property type="match status" value="5"/>
</dbReference>
<feature type="repeat" description="TPR" evidence="3">
    <location>
        <begin position="77"/>
        <end position="110"/>
    </location>
</feature>
<dbReference type="InterPro" id="IPR019734">
    <property type="entry name" value="TPR_rpt"/>
</dbReference>
<dbReference type="AlphaFoldDB" id="A0A9D8PMK2"/>
<dbReference type="Proteomes" id="UP000809273">
    <property type="component" value="Unassembled WGS sequence"/>
</dbReference>
<dbReference type="PANTHER" id="PTHR44858:SF1">
    <property type="entry name" value="UDP-N-ACETYLGLUCOSAMINE--PEPTIDE N-ACETYLGLUCOSAMINYLTRANSFERASE SPINDLY-RELATED"/>
    <property type="match status" value="1"/>
</dbReference>
<evidence type="ECO:0000313" key="4">
    <source>
        <dbReference type="EMBL" id="MBN1572013.1"/>
    </source>
</evidence>
<evidence type="ECO:0000256" key="2">
    <source>
        <dbReference type="ARBA" id="ARBA00022803"/>
    </source>
</evidence>
<dbReference type="PROSITE" id="PS50005">
    <property type="entry name" value="TPR"/>
    <property type="match status" value="1"/>
</dbReference>
<dbReference type="InterPro" id="IPR050498">
    <property type="entry name" value="Ycf3"/>
</dbReference>
<name>A0A9D8PMK2_9DELT</name>
<evidence type="ECO:0000313" key="5">
    <source>
        <dbReference type="Proteomes" id="UP000809273"/>
    </source>
</evidence>
<sequence length="218" mass="24488">MFFRNVLLKSVFLKKFLVLIVLLFIAALFPLGTALSEEGGKSIWDKAQEMMDDGKYAEAVSLYSLAIEGNPTNPDIYDAYFSRGVALSYLKKYDSALEDYTKAIELKPDFKEAYLERGLLQLALKKLDEAIADLDMVTKLDSKSYVAYANRAIARFIKGDGVKALSDIEKSIEINPNCAGCHYSHYKILWSLGRDKEAEEAFKKAHSLDPTYERLGGN</sequence>
<dbReference type="Gene3D" id="1.25.40.10">
    <property type="entry name" value="Tetratricopeptide repeat domain"/>
    <property type="match status" value="2"/>
</dbReference>
<dbReference type="Pfam" id="PF00515">
    <property type="entry name" value="TPR_1"/>
    <property type="match status" value="1"/>
</dbReference>
<organism evidence="4 5">
    <name type="scientific">Candidatus Zymogenus saltonus</name>
    <dbReference type="NCBI Taxonomy" id="2844893"/>
    <lineage>
        <taxon>Bacteria</taxon>
        <taxon>Deltaproteobacteria</taxon>
        <taxon>Candidatus Zymogenia</taxon>
        <taxon>Candidatus Zymogeniales</taxon>
        <taxon>Candidatus Zymogenaceae</taxon>
        <taxon>Candidatus Zymogenus</taxon>
    </lineage>
</organism>
<dbReference type="SUPFAM" id="SSF48452">
    <property type="entry name" value="TPR-like"/>
    <property type="match status" value="1"/>
</dbReference>
<dbReference type="InterPro" id="IPR011990">
    <property type="entry name" value="TPR-like_helical_dom_sf"/>
</dbReference>
<protein>
    <submittedName>
        <fullName evidence="4">Tetratricopeptide repeat protein</fullName>
    </submittedName>
</protein>
<comment type="caution">
    <text evidence="4">The sequence shown here is derived from an EMBL/GenBank/DDBJ whole genome shotgun (WGS) entry which is preliminary data.</text>
</comment>
<reference evidence="4" key="2">
    <citation type="submission" date="2021-01" db="EMBL/GenBank/DDBJ databases">
        <authorList>
            <person name="Hahn C.R."/>
            <person name="Youssef N.H."/>
            <person name="Elshahed M."/>
        </authorList>
    </citation>
    <scope>NUCLEOTIDE SEQUENCE</scope>
    <source>
        <strain evidence="4">Zod_Metabat.24</strain>
    </source>
</reference>
<dbReference type="PANTHER" id="PTHR44858">
    <property type="entry name" value="TETRATRICOPEPTIDE REPEAT PROTEIN 6"/>
    <property type="match status" value="1"/>
</dbReference>
<dbReference type="Pfam" id="PF13181">
    <property type="entry name" value="TPR_8"/>
    <property type="match status" value="2"/>
</dbReference>
<keyword evidence="2 3" id="KW-0802">TPR repeat</keyword>
<dbReference type="PROSITE" id="PS50293">
    <property type="entry name" value="TPR_REGION"/>
    <property type="match status" value="1"/>
</dbReference>
<gene>
    <name evidence="4" type="ORF">JW984_02330</name>
</gene>
<reference evidence="4" key="1">
    <citation type="journal article" date="2021" name="Environ. Microbiol.">
        <title>Genomic characterization of three novel Desulfobacterota classes expand the metabolic and phylogenetic diversity of the phylum.</title>
        <authorList>
            <person name="Murphy C.L."/>
            <person name="Biggerstaff J."/>
            <person name="Eichhorn A."/>
            <person name="Ewing E."/>
            <person name="Shahan R."/>
            <person name="Soriano D."/>
            <person name="Stewart S."/>
            <person name="VanMol K."/>
            <person name="Walker R."/>
            <person name="Walters P."/>
            <person name="Elshahed M.S."/>
            <person name="Youssef N.H."/>
        </authorList>
    </citation>
    <scope>NUCLEOTIDE SEQUENCE</scope>
    <source>
        <strain evidence="4">Zod_Metabat.24</strain>
    </source>
</reference>
<proteinExistence type="predicted"/>
<evidence type="ECO:0000256" key="1">
    <source>
        <dbReference type="ARBA" id="ARBA00022737"/>
    </source>
</evidence>
<evidence type="ECO:0000256" key="3">
    <source>
        <dbReference type="PROSITE-ProRule" id="PRU00339"/>
    </source>
</evidence>